<proteinExistence type="predicted"/>
<organism evidence="1 2">
    <name type="scientific">Anaerotignum lactatifermentans</name>
    <dbReference type="NCBI Taxonomy" id="160404"/>
    <lineage>
        <taxon>Bacteria</taxon>
        <taxon>Bacillati</taxon>
        <taxon>Bacillota</taxon>
        <taxon>Clostridia</taxon>
        <taxon>Lachnospirales</taxon>
        <taxon>Anaerotignaceae</taxon>
        <taxon>Anaerotignum</taxon>
    </lineage>
</organism>
<dbReference type="InterPro" id="IPR017601">
    <property type="entry name" value="DGQHR-contain_dom"/>
</dbReference>
<keyword evidence="2" id="KW-1185">Reference proteome</keyword>
<name>A0ABS2G9E7_9FIRM</name>
<protein>
    <submittedName>
        <fullName evidence="1">DNA sulfur modification protein DndB</fullName>
    </submittedName>
</protein>
<dbReference type="NCBIfam" id="TIGR03187">
    <property type="entry name" value="DGQHR"/>
    <property type="match status" value="1"/>
</dbReference>
<gene>
    <name evidence="1" type="primary">dndB</name>
    <name evidence="1" type="ORF">H9X83_08015</name>
</gene>
<evidence type="ECO:0000313" key="1">
    <source>
        <dbReference type="EMBL" id="MBM6878106.1"/>
    </source>
</evidence>
<dbReference type="EMBL" id="JACSNV010000010">
    <property type="protein sequence ID" value="MBM6878106.1"/>
    <property type="molecule type" value="Genomic_DNA"/>
</dbReference>
<reference evidence="1 2" key="1">
    <citation type="journal article" date="2021" name="Sci. Rep.">
        <title>The distribution of antibiotic resistance genes in chicken gut microbiota commensals.</title>
        <authorList>
            <person name="Juricova H."/>
            <person name="Matiasovicova J."/>
            <person name="Kubasova T."/>
            <person name="Cejkova D."/>
            <person name="Rychlik I."/>
        </authorList>
    </citation>
    <scope>NUCLEOTIDE SEQUENCE [LARGE SCALE GENOMIC DNA]</scope>
    <source>
        <strain evidence="1 2">An431b</strain>
    </source>
</reference>
<dbReference type="CDD" id="cd16412">
    <property type="entry name" value="dndB"/>
    <property type="match status" value="1"/>
</dbReference>
<sequence length="347" mass="39204">MDNASFVFPAVKGIQANKEYFTAMVPLEIIPKIFQFADEELPPEIRAQRILNKSRIPEMRDYIINNPESYVFSSLTVSVDGAMLFEPINEVDPMIGHISISMSARFLINDGQHRRAAIAEAIKINPDLKHEHISVVFYHDKGLKSSQQMFSDLNRYAIRPTKSINILFNSREESSIIAKEVVKDVSVFTGLTEKEKTTVSNRSKALFTLSAISTATIELLKDVKLDMPEKTKLAIEFWNEVASIMPEWLAVMRQEKRSSEVRSGSICSLSITLVAIGHGGNKLLHTYPHDWKERIANLAKVDWKKDNPIWNDLVFVNGKVAANRSSQKALSTYIEKIMMEETGETNG</sequence>
<dbReference type="Pfam" id="PF14072">
    <property type="entry name" value="DndB"/>
    <property type="match status" value="1"/>
</dbReference>
<accession>A0ABS2G9E7</accession>
<comment type="caution">
    <text evidence="1">The sequence shown here is derived from an EMBL/GenBank/DDBJ whole genome shotgun (WGS) entry which is preliminary data.</text>
</comment>
<dbReference type="Proteomes" id="UP000729290">
    <property type="component" value="Unassembled WGS sequence"/>
</dbReference>
<evidence type="ECO:0000313" key="2">
    <source>
        <dbReference type="Proteomes" id="UP000729290"/>
    </source>
</evidence>
<dbReference type="RefSeq" id="WP_205133862.1">
    <property type="nucleotide sequence ID" value="NZ_JACSNT010000009.1"/>
</dbReference>
<dbReference type="InterPro" id="IPR017642">
    <property type="entry name" value="DNA_S_mod_DndB"/>
</dbReference>
<dbReference type="NCBIfam" id="TIGR03233">
    <property type="entry name" value="DNA_S_dndB"/>
    <property type="match status" value="1"/>
</dbReference>